<feature type="domain" description="ABC transporter" evidence="3">
    <location>
        <begin position="17"/>
        <end position="91"/>
    </location>
</feature>
<dbReference type="PANTHER" id="PTHR43166:SF35">
    <property type="entry name" value="L-CYSTINE IMPORT ATP-BINDING PROTEIN TCYN"/>
    <property type="match status" value="1"/>
</dbReference>
<evidence type="ECO:0000256" key="1">
    <source>
        <dbReference type="ARBA" id="ARBA00004202"/>
    </source>
</evidence>
<keyword evidence="4" id="KW-0067">ATP-binding</keyword>
<dbReference type="InterPro" id="IPR027417">
    <property type="entry name" value="P-loop_NTPase"/>
</dbReference>
<dbReference type="PANTHER" id="PTHR43166">
    <property type="entry name" value="AMINO ACID IMPORT ATP-BINDING PROTEIN"/>
    <property type="match status" value="1"/>
</dbReference>
<protein>
    <submittedName>
        <fullName evidence="4">Amino acid ABC transporter ATP-binding protein</fullName>
    </submittedName>
</protein>
<reference evidence="5" key="1">
    <citation type="submission" date="2017-09" db="EMBL/GenBank/DDBJ databases">
        <title>FDA dAtabase for Regulatory Grade micrObial Sequences (FDA-ARGOS): Supporting development and validation of Infectious Disease Dx tests.</title>
        <authorList>
            <person name="Minogue T."/>
            <person name="Wolcott M."/>
            <person name="Wasieloski L."/>
            <person name="Aguilar W."/>
            <person name="Moore D."/>
            <person name="Tallon L.J."/>
            <person name="Sadzewicz L."/>
            <person name="Ott S."/>
            <person name="Zhao X."/>
            <person name="Nagaraj S."/>
            <person name="Vavikolanu K."/>
            <person name="Aluvathingal J."/>
            <person name="Nadendla S."/>
            <person name="Sichtig H."/>
        </authorList>
    </citation>
    <scope>NUCLEOTIDE SEQUENCE [LARGE SCALE GENOMIC DNA]</scope>
    <source>
        <strain evidence="5">FDAARGOS_388</strain>
        <plasmid evidence="5">unnamed1</plasmid>
    </source>
</reference>
<evidence type="ECO:0000313" key="5">
    <source>
        <dbReference type="Proteomes" id="UP000218103"/>
    </source>
</evidence>
<evidence type="ECO:0000256" key="2">
    <source>
        <dbReference type="ARBA" id="ARBA00022448"/>
    </source>
</evidence>
<sequence>MIEMTDLHKSFGDVPVLRGITLKVNECEAVCLSPASGSGKSTLLRCINAFEAYDSGEIKLLHQVVEQRSRHINRLPYKVGMEFQRFNLFPYRIAGGNVMEGPA</sequence>
<proteinExistence type="predicted"/>
<dbReference type="EMBL" id="CP023519">
    <property type="protein sequence ID" value="ATF79541.1"/>
    <property type="molecule type" value="Genomic_DNA"/>
</dbReference>
<accession>A0ABN5CXY1</accession>
<name>A0ABN5CXY1_BURCE</name>
<keyword evidence="4" id="KW-0614">Plasmid</keyword>
<keyword evidence="5" id="KW-1185">Reference proteome</keyword>
<dbReference type="Gene3D" id="3.40.50.300">
    <property type="entry name" value="P-loop containing nucleotide triphosphate hydrolases"/>
    <property type="match status" value="1"/>
</dbReference>
<gene>
    <name evidence="4" type="ORF">CO711_18880</name>
</gene>
<evidence type="ECO:0000259" key="3">
    <source>
        <dbReference type="Pfam" id="PF00005"/>
    </source>
</evidence>
<keyword evidence="4" id="KW-0547">Nucleotide-binding</keyword>
<dbReference type="RefSeq" id="WP_034196183.1">
    <property type="nucleotide sequence ID" value="NZ_BCNU01000067.1"/>
</dbReference>
<dbReference type="Proteomes" id="UP000218103">
    <property type="component" value="Plasmid unnamed1"/>
</dbReference>
<dbReference type="Pfam" id="PF00005">
    <property type="entry name" value="ABC_tran"/>
    <property type="match status" value="1"/>
</dbReference>
<organism evidence="4 5">
    <name type="scientific">Burkholderia cepacia</name>
    <name type="common">Pseudomonas cepacia</name>
    <dbReference type="NCBI Taxonomy" id="292"/>
    <lineage>
        <taxon>Bacteria</taxon>
        <taxon>Pseudomonadati</taxon>
        <taxon>Pseudomonadota</taxon>
        <taxon>Betaproteobacteria</taxon>
        <taxon>Burkholderiales</taxon>
        <taxon>Burkholderiaceae</taxon>
        <taxon>Burkholderia</taxon>
        <taxon>Burkholderia cepacia complex</taxon>
    </lineage>
</organism>
<evidence type="ECO:0000313" key="4">
    <source>
        <dbReference type="EMBL" id="ATF79541.1"/>
    </source>
</evidence>
<geneLocation type="plasmid" evidence="4 5">
    <name>unnamed1</name>
</geneLocation>
<dbReference type="InterPro" id="IPR003439">
    <property type="entry name" value="ABC_transporter-like_ATP-bd"/>
</dbReference>
<comment type="subcellular location">
    <subcellularLocation>
        <location evidence="1">Cell membrane</location>
        <topology evidence="1">Peripheral membrane protein</topology>
    </subcellularLocation>
</comment>
<dbReference type="InterPro" id="IPR050086">
    <property type="entry name" value="MetN_ABC_transporter-like"/>
</dbReference>
<dbReference type="SUPFAM" id="SSF52540">
    <property type="entry name" value="P-loop containing nucleoside triphosphate hydrolases"/>
    <property type="match status" value="1"/>
</dbReference>
<keyword evidence="2" id="KW-0813">Transport</keyword>
<dbReference type="GO" id="GO:0005524">
    <property type="term" value="F:ATP binding"/>
    <property type="evidence" value="ECO:0007669"/>
    <property type="project" value="UniProtKB-KW"/>
</dbReference>